<feature type="region of interest" description="Disordered" evidence="1">
    <location>
        <begin position="208"/>
        <end position="247"/>
    </location>
</feature>
<sequence>MSRLLPPRWTTPKLWHGLTHGSNASILSATPRDYFLPCTLAGYPFFFFPSELRAHSARRRIAPRYGKQERICQRGRTTAGTTPLFSPDSAESDLGRPVDSLGSSHGLGSMANDKKGLPRKGNHAMRPWGHLDDPMRDVSLADNRGISASFSRTWQKSSLSAPRWQMTRGAIARRLTNDILNQVWRSRLATPCHPLTTQIAYKEAQLSRGSLSRLRTKKSKNHTKSPHAPSSFCQTPPRRSTEPEGFGYLHPSALPRPVYFSSLVEKPVLT</sequence>
<protein>
    <submittedName>
        <fullName evidence="2">Uncharacterized protein</fullName>
    </submittedName>
</protein>
<evidence type="ECO:0000313" key="3">
    <source>
        <dbReference type="Proteomes" id="UP000717696"/>
    </source>
</evidence>
<keyword evidence="3" id="KW-1185">Reference proteome</keyword>
<name>A0A9P9IVN0_9HYPO</name>
<reference evidence="2" key="1">
    <citation type="journal article" date="2021" name="Nat. Commun.">
        <title>Genetic determinants of endophytism in the Arabidopsis root mycobiome.</title>
        <authorList>
            <person name="Mesny F."/>
            <person name="Miyauchi S."/>
            <person name="Thiergart T."/>
            <person name="Pickel B."/>
            <person name="Atanasova L."/>
            <person name="Karlsson M."/>
            <person name="Huettel B."/>
            <person name="Barry K.W."/>
            <person name="Haridas S."/>
            <person name="Chen C."/>
            <person name="Bauer D."/>
            <person name="Andreopoulos W."/>
            <person name="Pangilinan J."/>
            <person name="LaButti K."/>
            <person name="Riley R."/>
            <person name="Lipzen A."/>
            <person name="Clum A."/>
            <person name="Drula E."/>
            <person name="Henrissat B."/>
            <person name="Kohler A."/>
            <person name="Grigoriev I.V."/>
            <person name="Martin F.M."/>
            <person name="Hacquard S."/>
        </authorList>
    </citation>
    <scope>NUCLEOTIDE SEQUENCE</scope>
    <source>
        <strain evidence="2">MPI-CAGE-AT-0021</strain>
    </source>
</reference>
<feature type="region of interest" description="Disordered" evidence="1">
    <location>
        <begin position="76"/>
        <end position="119"/>
    </location>
</feature>
<organism evidence="2 3">
    <name type="scientific">Dactylonectria estremocensis</name>
    <dbReference type="NCBI Taxonomy" id="1079267"/>
    <lineage>
        <taxon>Eukaryota</taxon>
        <taxon>Fungi</taxon>
        <taxon>Dikarya</taxon>
        <taxon>Ascomycota</taxon>
        <taxon>Pezizomycotina</taxon>
        <taxon>Sordariomycetes</taxon>
        <taxon>Hypocreomycetidae</taxon>
        <taxon>Hypocreales</taxon>
        <taxon>Nectriaceae</taxon>
        <taxon>Dactylonectria</taxon>
    </lineage>
</organism>
<evidence type="ECO:0000313" key="2">
    <source>
        <dbReference type="EMBL" id="KAH7137253.1"/>
    </source>
</evidence>
<dbReference type="Proteomes" id="UP000717696">
    <property type="component" value="Unassembled WGS sequence"/>
</dbReference>
<feature type="compositionally biased region" description="Basic residues" evidence="1">
    <location>
        <begin position="214"/>
        <end position="225"/>
    </location>
</feature>
<gene>
    <name evidence="2" type="ORF">B0J13DRAFT_75693</name>
</gene>
<accession>A0A9P9IVN0</accession>
<comment type="caution">
    <text evidence="2">The sequence shown here is derived from an EMBL/GenBank/DDBJ whole genome shotgun (WGS) entry which is preliminary data.</text>
</comment>
<evidence type="ECO:0000256" key="1">
    <source>
        <dbReference type="SAM" id="MobiDB-lite"/>
    </source>
</evidence>
<dbReference type="AlphaFoldDB" id="A0A9P9IVN0"/>
<dbReference type="EMBL" id="JAGMUU010000015">
    <property type="protein sequence ID" value="KAH7137253.1"/>
    <property type="molecule type" value="Genomic_DNA"/>
</dbReference>
<proteinExistence type="predicted"/>